<dbReference type="AlphaFoldDB" id="A0AAJ0B102"/>
<proteinExistence type="predicted"/>
<comment type="caution">
    <text evidence="2">The sequence shown here is derived from an EMBL/GenBank/DDBJ whole genome shotgun (WGS) entry which is preliminary data.</text>
</comment>
<accession>A0AAJ0B102</accession>
<sequence length="630" mass="68443">MPFSDTTDCTCLKDKDVFVEVKETVDDRRPACNRSPSVLGFLRRPLSAACEAYRLSVKLYHVISNRWWLWELGAWILSSLSMLGVIITLCKADETAIADWTFPFQPNSVISAFMAICKSAILVPISECISQSKWFQFQHAPQKLSTLQDIDDASQGPLGSAQLLTKPRAAGMIALMGAFLTVLSLALDPFTQQVLTFDSRNVQLPGNAAEVSITHSLAKIFKPDVEGAILSSLYTTEKSPLTYKCTTSSCQWPDPLTSIGVCSSCRDLKALVRPLCSTVPGPLFPTASDAWNFTATTCNYTITPTVSFSVHIQTLHLPAANGRPAEYANQYTQRQIFSPSINQNLSRLLETEARWITTTVSWATNYNDETYPMPALTIDDLDPEILLCGFYFCAQTYPSLSVDGNALVNATPISVPLNLTNPPMVVLPGQQGKAEVLAPVPRAGHEETNVTAPFLVSQQALFDIQGILREVFALGQSGGNDEFSVFPEANSGTDGLVFEDRAITETCSTVANTVTGQLMIAEGSNKITGTAMVSQAYMRVQWGWIALPLGVLAGAGLLLGGTVHKARRSKARIWKGSSLAVLLHPLKGCEEHAASVGTLEEIHDFASNVCVKLERDESGIGYAFVNSSKH</sequence>
<feature type="transmembrane region" description="Helical" evidence="1">
    <location>
        <begin position="542"/>
        <end position="563"/>
    </location>
</feature>
<dbReference type="EMBL" id="MU839853">
    <property type="protein sequence ID" value="KAK1749690.1"/>
    <property type="molecule type" value="Genomic_DNA"/>
</dbReference>
<reference evidence="2" key="1">
    <citation type="submission" date="2023-06" db="EMBL/GenBank/DDBJ databases">
        <title>Genome-scale phylogeny and comparative genomics of the fungal order Sordariales.</title>
        <authorList>
            <consortium name="Lawrence Berkeley National Laboratory"/>
            <person name="Hensen N."/>
            <person name="Bonometti L."/>
            <person name="Westerberg I."/>
            <person name="Brannstrom I.O."/>
            <person name="Guillou S."/>
            <person name="Cros-Aarteil S."/>
            <person name="Calhoun S."/>
            <person name="Haridas S."/>
            <person name="Kuo A."/>
            <person name="Mondo S."/>
            <person name="Pangilinan J."/>
            <person name="Riley R."/>
            <person name="Labutti K."/>
            <person name="Andreopoulos B."/>
            <person name="Lipzen A."/>
            <person name="Chen C."/>
            <person name="Yanf M."/>
            <person name="Daum C."/>
            <person name="Ng V."/>
            <person name="Clum A."/>
            <person name="Steindorff A."/>
            <person name="Ohm R."/>
            <person name="Martin F."/>
            <person name="Silar P."/>
            <person name="Natvig D."/>
            <person name="Lalanne C."/>
            <person name="Gautier V."/>
            <person name="Ament-Velasquez S.L."/>
            <person name="Kruys A."/>
            <person name="Hutchinson M.I."/>
            <person name="Powell A.J."/>
            <person name="Barry K."/>
            <person name="Miller A.N."/>
            <person name="Grigoriev I.V."/>
            <person name="Debuchy R."/>
            <person name="Gladieux P."/>
            <person name="Thoren M.H."/>
            <person name="Johannesson H."/>
        </authorList>
    </citation>
    <scope>NUCLEOTIDE SEQUENCE</scope>
    <source>
        <strain evidence="2">PSN4</strain>
    </source>
</reference>
<dbReference type="PANTHER" id="PTHR35394:SF5">
    <property type="entry name" value="DUF3176 DOMAIN-CONTAINING PROTEIN"/>
    <property type="match status" value="1"/>
</dbReference>
<keyword evidence="1" id="KW-0812">Transmembrane</keyword>
<dbReference type="PANTHER" id="PTHR35394">
    <property type="entry name" value="DUF3176 DOMAIN-CONTAINING PROTEIN"/>
    <property type="match status" value="1"/>
</dbReference>
<evidence type="ECO:0000313" key="3">
    <source>
        <dbReference type="Proteomes" id="UP001239445"/>
    </source>
</evidence>
<evidence type="ECO:0000256" key="1">
    <source>
        <dbReference type="SAM" id="Phobius"/>
    </source>
</evidence>
<dbReference type="InterPro" id="IPR021514">
    <property type="entry name" value="DUF3176"/>
</dbReference>
<keyword evidence="3" id="KW-1185">Reference proteome</keyword>
<dbReference type="Proteomes" id="UP001239445">
    <property type="component" value="Unassembled WGS sequence"/>
</dbReference>
<keyword evidence="1" id="KW-1133">Transmembrane helix</keyword>
<keyword evidence="1" id="KW-0472">Membrane</keyword>
<gene>
    <name evidence="2" type="ORF">QBC47DRAFT_440044</name>
</gene>
<evidence type="ECO:0000313" key="2">
    <source>
        <dbReference type="EMBL" id="KAK1749690.1"/>
    </source>
</evidence>
<feature type="transmembrane region" description="Helical" evidence="1">
    <location>
        <begin position="169"/>
        <end position="187"/>
    </location>
</feature>
<protein>
    <submittedName>
        <fullName evidence="2">Uncharacterized protein</fullName>
    </submittedName>
</protein>
<feature type="transmembrane region" description="Helical" evidence="1">
    <location>
        <begin position="68"/>
        <end position="89"/>
    </location>
</feature>
<name>A0AAJ0B102_9PEZI</name>
<dbReference type="Pfam" id="PF11374">
    <property type="entry name" value="DUF3176"/>
    <property type="match status" value="1"/>
</dbReference>
<organism evidence="2 3">
    <name type="scientific">Echria macrotheca</name>
    <dbReference type="NCBI Taxonomy" id="438768"/>
    <lineage>
        <taxon>Eukaryota</taxon>
        <taxon>Fungi</taxon>
        <taxon>Dikarya</taxon>
        <taxon>Ascomycota</taxon>
        <taxon>Pezizomycotina</taxon>
        <taxon>Sordariomycetes</taxon>
        <taxon>Sordariomycetidae</taxon>
        <taxon>Sordariales</taxon>
        <taxon>Schizotheciaceae</taxon>
        <taxon>Echria</taxon>
    </lineage>
</organism>